<evidence type="ECO:0000256" key="16">
    <source>
        <dbReference type="SAM" id="MobiDB-lite"/>
    </source>
</evidence>
<dbReference type="EMBL" id="OA889493">
    <property type="protein sequence ID" value="CAD7284247.1"/>
    <property type="molecule type" value="Genomic_DNA"/>
</dbReference>
<feature type="transmembrane region" description="Helical" evidence="17">
    <location>
        <begin position="74"/>
        <end position="101"/>
    </location>
</feature>
<dbReference type="EC" id="2.4.1.80" evidence="5"/>
<feature type="region of interest" description="Disordered" evidence="16">
    <location>
        <begin position="509"/>
        <end position="539"/>
    </location>
</feature>
<gene>
    <name evidence="18" type="ORF">NMOB1V02_LOCUS11854</name>
</gene>
<evidence type="ECO:0000256" key="15">
    <source>
        <dbReference type="ARBA" id="ARBA00048104"/>
    </source>
</evidence>
<keyword evidence="13 17" id="KW-0472">Membrane</keyword>
<dbReference type="Pfam" id="PF13506">
    <property type="entry name" value="Glyco_transf_21"/>
    <property type="match status" value="1"/>
</dbReference>
<feature type="compositionally biased region" description="Polar residues" evidence="16">
    <location>
        <begin position="516"/>
        <end position="525"/>
    </location>
</feature>
<dbReference type="PANTHER" id="PTHR12726:SF0">
    <property type="entry name" value="CERAMIDE GLUCOSYLTRANSFERASE"/>
    <property type="match status" value="1"/>
</dbReference>
<dbReference type="GO" id="GO:0008120">
    <property type="term" value="F:ceramide glucosyltransferase activity"/>
    <property type="evidence" value="ECO:0007669"/>
    <property type="project" value="UniProtKB-EC"/>
</dbReference>
<dbReference type="AlphaFoldDB" id="A0A7R9C1M3"/>
<feature type="region of interest" description="Disordered" evidence="16">
    <location>
        <begin position="44"/>
        <end position="64"/>
    </location>
</feature>
<dbReference type="PANTHER" id="PTHR12726">
    <property type="entry name" value="CERAMIDE GLUCOSYLTRANSFERASE"/>
    <property type="match status" value="1"/>
</dbReference>
<keyword evidence="8" id="KW-0808">Transferase</keyword>
<sequence length="539" mass="60727">MVLKLRSGLLQHSCCSDDDSAVKVCFMIFGILCFKPRSCHRQRRELPPDPGRTNNNNNKINNTTTTTTTMLHPPWYTCVLGGFFFVFWAGYWVVHLLALGYARWRLHGAPRGARRSPEDPWPGVSILKPLVGVDCNLVSNLETFFTMNYPAYELLFCVAEETDPALVVCRALLDKYPKVDARIFVGGEKVGANPKINNMEPGYKTAKYDLVMISDSGLRMREDTLTDMVSHMGEKVGLVHQMPFVCDRDGFPSVLEKVYFGTCVARIYLAADLLGINSVTGMSCIFRKSIVDELGGLKAFGCYLAEDYFLGLGIQKKGFKLRVTSQPAWQNPGPSDIPSFQARIRRHVLYISRNDGFFSHDNNTFTYCRWTQLRIAMVPTTILLEPLQECVVLGLCTAWAGHALFHWDPLVFFLVHSLSWFLLDYCLLTSVNGDWLTFSKSEFLLAWLFREFDAFRQFLQAFVDPVIRWRSGAYRLNWGGVIRETPVAVAQLSSPAPLGTKVALAVPKKRRPPSSACASYPTSSYGRPPLQPLDHGAPW</sequence>
<keyword evidence="10 17" id="KW-1133">Transmembrane helix</keyword>
<dbReference type="InterPro" id="IPR029044">
    <property type="entry name" value="Nucleotide-diphossugar_trans"/>
</dbReference>
<proteinExistence type="inferred from homology"/>
<keyword evidence="6" id="KW-0444">Lipid biosynthesis</keyword>
<keyword evidence="12" id="KW-0443">Lipid metabolism</keyword>
<evidence type="ECO:0000256" key="17">
    <source>
        <dbReference type="SAM" id="Phobius"/>
    </source>
</evidence>
<keyword evidence="7" id="KW-0328">Glycosyltransferase</keyword>
<evidence type="ECO:0000256" key="3">
    <source>
        <dbReference type="ARBA" id="ARBA00004991"/>
    </source>
</evidence>
<evidence type="ECO:0000256" key="9">
    <source>
        <dbReference type="ARBA" id="ARBA00022692"/>
    </source>
</evidence>
<evidence type="ECO:0000256" key="4">
    <source>
        <dbReference type="ARBA" id="ARBA00006739"/>
    </source>
</evidence>
<evidence type="ECO:0000256" key="6">
    <source>
        <dbReference type="ARBA" id="ARBA00022516"/>
    </source>
</evidence>
<evidence type="ECO:0000256" key="13">
    <source>
        <dbReference type="ARBA" id="ARBA00023136"/>
    </source>
</evidence>
<dbReference type="EMBL" id="CAJPEX010007456">
    <property type="protein sequence ID" value="CAG0924399.1"/>
    <property type="molecule type" value="Genomic_DNA"/>
</dbReference>
<keyword evidence="9 17" id="KW-0812">Transmembrane</keyword>
<keyword evidence="11" id="KW-0333">Golgi apparatus</keyword>
<dbReference type="FunFam" id="3.90.550.10:FF:000041">
    <property type="entry name" value="UDP-glucose ceramide glucosyltransferase"/>
    <property type="match status" value="1"/>
</dbReference>
<evidence type="ECO:0000256" key="2">
    <source>
        <dbReference type="ARBA" id="ARBA00004760"/>
    </source>
</evidence>
<evidence type="ECO:0000313" key="18">
    <source>
        <dbReference type="EMBL" id="CAD7284247.1"/>
    </source>
</evidence>
<keyword evidence="19" id="KW-1185">Reference proteome</keyword>
<organism evidence="18">
    <name type="scientific">Notodromas monacha</name>
    <dbReference type="NCBI Taxonomy" id="399045"/>
    <lineage>
        <taxon>Eukaryota</taxon>
        <taxon>Metazoa</taxon>
        <taxon>Ecdysozoa</taxon>
        <taxon>Arthropoda</taxon>
        <taxon>Crustacea</taxon>
        <taxon>Oligostraca</taxon>
        <taxon>Ostracoda</taxon>
        <taxon>Podocopa</taxon>
        <taxon>Podocopida</taxon>
        <taxon>Cypridocopina</taxon>
        <taxon>Cypridoidea</taxon>
        <taxon>Cyprididae</taxon>
        <taxon>Notodromas</taxon>
    </lineage>
</organism>
<evidence type="ECO:0000256" key="12">
    <source>
        <dbReference type="ARBA" id="ARBA00023098"/>
    </source>
</evidence>
<dbReference type="OrthoDB" id="1483400at2759"/>
<evidence type="ECO:0000256" key="11">
    <source>
        <dbReference type="ARBA" id="ARBA00023034"/>
    </source>
</evidence>
<dbReference type="GO" id="GO:0000139">
    <property type="term" value="C:Golgi membrane"/>
    <property type="evidence" value="ECO:0007669"/>
    <property type="project" value="UniProtKB-SubCell"/>
</dbReference>
<protein>
    <recommendedName>
        <fullName evidence="5">ceramide glucosyltransferase</fullName>
        <ecNumber evidence="5">2.4.1.80</ecNumber>
    </recommendedName>
</protein>
<dbReference type="UniPathway" id="UPA00222"/>
<comment type="catalytic activity">
    <reaction evidence="14">
        <text>UDP-alpha-D-xylose + an N-acylsphing-4-enine = a beta-D-xylosyl-(1&lt;-&gt;1')-N-acylsphing-4-enine + UDP + H(+)</text>
        <dbReference type="Rhea" id="RHEA:70243"/>
        <dbReference type="ChEBI" id="CHEBI:15378"/>
        <dbReference type="ChEBI" id="CHEBI:52639"/>
        <dbReference type="ChEBI" id="CHEBI:57632"/>
        <dbReference type="ChEBI" id="CHEBI:58223"/>
        <dbReference type="ChEBI" id="CHEBI:189068"/>
    </reaction>
    <physiologicalReaction direction="left-to-right" evidence="14">
        <dbReference type="Rhea" id="RHEA:70244"/>
    </physiologicalReaction>
</comment>
<feature type="compositionally biased region" description="Low complexity" evidence="16">
    <location>
        <begin position="53"/>
        <end position="64"/>
    </location>
</feature>
<evidence type="ECO:0000256" key="10">
    <source>
        <dbReference type="ARBA" id="ARBA00022989"/>
    </source>
</evidence>
<dbReference type="Proteomes" id="UP000678499">
    <property type="component" value="Unassembled WGS sequence"/>
</dbReference>
<dbReference type="SUPFAM" id="SSF53448">
    <property type="entry name" value="Nucleotide-diphospho-sugar transferases"/>
    <property type="match status" value="1"/>
</dbReference>
<evidence type="ECO:0000256" key="7">
    <source>
        <dbReference type="ARBA" id="ARBA00022676"/>
    </source>
</evidence>
<reference evidence="18" key="1">
    <citation type="submission" date="2020-11" db="EMBL/GenBank/DDBJ databases">
        <authorList>
            <person name="Tran Van P."/>
        </authorList>
    </citation>
    <scope>NUCLEOTIDE SEQUENCE</scope>
</reference>
<evidence type="ECO:0000256" key="14">
    <source>
        <dbReference type="ARBA" id="ARBA00047869"/>
    </source>
</evidence>
<evidence type="ECO:0000256" key="8">
    <source>
        <dbReference type="ARBA" id="ARBA00022679"/>
    </source>
</evidence>
<comment type="similarity">
    <text evidence="4">Belongs to the glycosyltransferase 2 family.</text>
</comment>
<comment type="pathway">
    <text evidence="3">Sphingolipid metabolism.</text>
</comment>
<name>A0A7R9C1M3_9CRUS</name>
<comment type="subcellular location">
    <subcellularLocation>
        <location evidence="1">Golgi apparatus membrane</location>
        <topology evidence="1">Multi-pass membrane protein</topology>
    </subcellularLocation>
</comment>
<comment type="catalytic activity">
    <reaction evidence="15">
        <text>N-(9Z-octadecenoyl)-sphing-4-enine + UDP-alpha-D-xylose = beta-D-xylosyl-(1&lt;-&gt;1')-N-(9Z-octadecenoyl)-sphing-4-enine + UDP + H(+)</text>
        <dbReference type="Rhea" id="RHEA:70247"/>
        <dbReference type="ChEBI" id="CHEBI:15378"/>
        <dbReference type="ChEBI" id="CHEBI:57632"/>
        <dbReference type="ChEBI" id="CHEBI:58223"/>
        <dbReference type="ChEBI" id="CHEBI:77996"/>
        <dbReference type="ChEBI" id="CHEBI:189081"/>
    </reaction>
    <physiologicalReaction direction="left-to-right" evidence="15">
        <dbReference type="Rhea" id="RHEA:70248"/>
    </physiologicalReaction>
</comment>
<dbReference type="InterPro" id="IPR025993">
    <property type="entry name" value="Ceramide_glucosylTrfase"/>
</dbReference>
<evidence type="ECO:0000313" key="19">
    <source>
        <dbReference type="Proteomes" id="UP000678499"/>
    </source>
</evidence>
<dbReference type="GO" id="GO:0006679">
    <property type="term" value="P:glucosylceramide biosynthetic process"/>
    <property type="evidence" value="ECO:0007669"/>
    <property type="project" value="TreeGrafter"/>
</dbReference>
<dbReference type="CDD" id="cd02520">
    <property type="entry name" value="Glucosylceramide_synthase"/>
    <property type="match status" value="1"/>
</dbReference>
<dbReference type="Gene3D" id="3.90.550.10">
    <property type="entry name" value="Spore Coat Polysaccharide Biosynthesis Protein SpsA, Chain A"/>
    <property type="match status" value="1"/>
</dbReference>
<evidence type="ECO:0000256" key="5">
    <source>
        <dbReference type="ARBA" id="ARBA00012699"/>
    </source>
</evidence>
<accession>A0A7R9C1M3</accession>
<comment type="pathway">
    <text evidence="2">Lipid metabolism; sphingolipid metabolism.</text>
</comment>
<evidence type="ECO:0000256" key="1">
    <source>
        <dbReference type="ARBA" id="ARBA00004653"/>
    </source>
</evidence>